<protein>
    <submittedName>
        <fullName evidence="6">FAD-binding dehydrogenase</fullName>
    </submittedName>
</protein>
<dbReference type="EMBL" id="LR778301">
    <property type="protein sequence ID" value="CAB1370828.1"/>
    <property type="molecule type" value="Genomic_DNA"/>
</dbReference>
<dbReference type="InterPro" id="IPR003953">
    <property type="entry name" value="FAD-dep_OxRdtase_2_FAD-bd"/>
</dbReference>
<dbReference type="GO" id="GO:0016491">
    <property type="term" value="F:oxidoreductase activity"/>
    <property type="evidence" value="ECO:0007669"/>
    <property type="project" value="UniProtKB-KW"/>
</dbReference>
<feature type="domain" description="FAD-dependent oxidoreductase 2 FAD-binding" evidence="5">
    <location>
        <begin position="30"/>
        <end position="500"/>
    </location>
</feature>
<evidence type="ECO:0000313" key="7">
    <source>
        <dbReference type="Proteomes" id="UP000515733"/>
    </source>
</evidence>
<dbReference type="Pfam" id="PF00890">
    <property type="entry name" value="FAD_binding_2"/>
    <property type="match status" value="1"/>
</dbReference>
<dbReference type="PANTHER" id="PTHR43400">
    <property type="entry name" value="FUMARATE REDUCTASE"/>
    <property type="match status" value="1"/>
</dbReference>
<dbReference type="Gene3D" id="3.90.700.10">
    <property type="entry name" value="Succinate dehydrogenase/fumarate reductase flavoprotein, catalytic domain"/>
    <property type="match status" value="1"/>
</dbReference>
<dbReference type="SUPFAM" id="SSF51905">
    <property type="entry name" value="FAD/NAD(P)-binding domain"/>
    <property type="match status" value="1"/>
</dbReference>
<evidence type="ECO:0000256" key="2">
    <source>
        <dbReference type="ARBA" id="ARBA00022630"/>
    </source>
</evidence>
<keyword evidence="2" id="KW-0285">Flavoprotein</keyword>
<organism evidence="6 7">
    <name type="scientific">Denitratisoma oestradiolicum</name>
    <dbReference type="NCBI Taxonomy" id="311182"/>
    <lineage>
        <taxon>Bacteria</taxon>
        <taxon>Pseudomonadati</taxon>
        <taxon>Pseudomonadota</taxon>
        <taxon>Betaproteobacteria</taxon>
        <taxon>Nitrosomonadales</taxon>
        <taxon>Sterolibacteriaceae</taxon>
        <taxon>Denitratisoma</taxon>
    </lineage>
</organism>
<keyword evidence="3" id="KW-0274">FAD</keyword>
<evidence type="ECO:0000259" key="5">
    <source>
        <dbReference type="Pfam" id="PF00890"/>
    </source>
</evidence>
<dbReference type="InterPro" id="IPR050315">
    <property type="entry name" value="FAD-oxidoreductase_2"/>
</dbReference>
<keyword evidence="4" id="KW-0560">Oxidoreductase</keyword>
<dbReference type="AlphaFoldDB" id="A0A6S6Y0C7"/>
<reference evidence="6 7" key="1">
    <citation type="submission" date="2020-03" db="EMBL/GenBank/DDBJ databases">
        <authorList>
            <consortium name="Genoscope - CEA"/>
            <person name="William W."/>
        </authorList>
    </citation>
    <scope>NUCLEOTIDE SEQUENCE [LARGE SCALE GENOMIC DNA]</scope>
    <source>
        <strain evidence="7">DSM 16959</strain>
    </source>
</reference>
<dbReference type="InterPro" id="IPR036188">
    <property type="entry name" value="FAD/NAD-bd_sf"/>
</dbReference>
<dbReference type="Gene3D" id="3.50.50.60">
    <property type="entry name" value="FAD/NAD(P)-binding domain"/>
    <property type="match status" value="2"/>
</dbReference>
<keyword evidence="7" id="KW-1185">Reference proteome</keyword>
<evidence type="ECO:0000256" key="4">
    <source>
        <dbReference type="ARBA" id="ARBA00023002"/>
    </source>
</evidence>
<evidence type="ECO:0000256" key="3">
    <source>
        <dbReference type="ARBA" id="ARBA00022827"/>
    </source>
</evidence>
<name>A0A6S6Y0C7_9PROT</name>
<dbReference type="KEGG" id="doe:DENOEST_3674"/>
<dbReference type="PANTHER" id="PTHR43400:SF10">
    <property type="entry name" value="3-OXOSTEROID 1-DEHYDROGENASE"/>
    <property type="match status" value="1"/>
</dbReference>
<proteinExistence type="predicted"/>
<evidence type="ECO:0000313" key="6">
    <source>
        <dbReference type="EMBL" id="CAB1370828.1"/>
    </source>
</evidence>
<gene>
    <name evidence="6" type="ORF">DENOEST_3674</name>
</gene>
<comment type="cofactor">
    <cofactor evidence="1">
        <name>FAD</name>
        <dbReference type="ChEBI" id="CHEBI:57692"/>
    </cofactor>
</comment>
<dbReference type="SUPFAM" id="SSF56425">
    <property type="entry name" value="Succinate dehydrogenase/fumarate reductase flavoprotein, catalytic domain"/>
    <property type="match status" value="1"/>
</dbReference>
<dbReference type="Proteomes" id="UP000515733">
    <property type="component" value="Chromosome"/>
</dbReference>
<accession>A0A6S6Y0C7</accession>
<dbReference type="InterPro" id="IPR027477">
    <property type="entry name" value="Succ_DH/fumarate_Rdtase_cat_sf"/>
</dbReference>
<evidence type="ECO:0000256" key="1">
    <source>
        <dbReference type="ARBA" id="ARBA00001974"/>
    </source>
</evidence>
<sequence>MQGISAAMAAAVLPANAEVSRTDHWDKEVDVVVVGSGTGLVGALVAADAGLKVLVLEKHPGTGGTTLVSGGVVWIPLNPVQAREGIQDNRADALAYLHHLAQGQADEELILAFLNRGGEMLDYVERHTKLRWRVSQLMGPIGDYHPEWAGSNVRGRSVEPVRPGTERAGGLLIEGLLEALQARGVEILTGTPARQLVARDTPQGKEVIGVEAGHESQPLRIRARRGVLMASGGFERNEEMKRHFLRGPSPYTLGCETNTGDGIHMGMALGGDLRNMNEVWGTSVYTADAKANGKYRGSIPLMHPGGAPGGILVNRHGDRFCNEAGDYDSRWRTFQTLENWGDLSYRNIPAFHICDQSLRESSVLFGASKNEPLPKWAVTASTLAELGAKLGIDPKGLEATVADFNNHAAQGLDPYFHRGEGYYDRRGRSDPSVTLKPLAMQGPFYGAEVSPADMGTCGGLRVDGRARVIDVFNRPIARLYASGNTTGVGSPGASYGGGGGTLGPALTFAYIAGQELAQYIA</sequence>
<dbReference type="GO" id="GO:0008202">
    <property type="term" value="P:steroid metabolic process"/>
    <property type="evidence" value="ECO:0007669"/>
    <property type="project" value="UniProtKB-ARBA"/>
</dbReference>